<proteinExistence type="predicted"/>
<dbReference type="HOGENOM" id="CLU_033363_1_0_1"/>
<feature type="compositionally biased region" description="Polar residues" evidence="1">
    <location>
        <begin position="515"/>
        <end position="537"/>
    </location>
</feature>
<dbReference type="AlphaFoldDB" id="M3D8J4"/>
<dbReference type="STRING" id="692275.M3D8J4"/>
<dbReference type="Proteomes" id="UP000016931">
    <property type="component" value="Unassembled WGS sequence"/>
</dbReference>
<evidence type="ECO:0000313" key="3">
    <source>
        <dbReference type="Proteomes" id="UP000016931"/>
    </source>
</evidence>
<dbReference type="PANTHER" id="PTHR41813:SF2">
    <property type="entry name" value="REGULATOR PAB1642, PUTATIVE (AFU_ORTHOLOGUE AFUA_3G11955)-RELATED"/>
    <property type="match status" value="1"/>
</dbReference>
<dbReference type="OrthoDB" id="37730at2759"/>
<dbReference type="CDD" id="cd19357">
    <property type="entry name" value="TenA_E_At3g16990-like"/>
    <property type="match status" value="1"/>
</dbReference>
<dbReference type="Gene3D" id="1.20.910.10">
    <property type="entry name" value="Heme oxygenase-like"/>
    <property type="match status" value="1"/>
</dbReference>
<keyword evidence="3" id="KW-1185">Reference proteome</keyword>
<dbReference type="PANTHER" id="PTHR41813">
    <property type="entry name" value="REGULATOR PAB1642, PUTATIVE (AFU_ORTHOLOGUE AFUA_3G11955)-RELATED"/>
    <property type="match status" value="1"/>
</dbReference>
<sequence>MPRPPDNYTHAQFESVESEHQGETVQCIHCRNWTGSIKTLNRKKAHLLNCPQYAAWRAAGNGQDLAPPNKYSKRDSDLAGWQGDADHGYNHSPYGAPPPPQFSTPVMVRSRNLETSKYFDEFWDDTTGQKCMRVRCLSCGFVRAKNTTRQVEHLAVCTDFLNSTEGQQAVANGELELAQPGPSGYSNAALGPDIWRGGKPNPNLQVGGRPSMESMNPMRAPQRPQASLVNHLLNKWPEKFTKATQQQFLSHAGCGTLSATALSHWLGQNGHISRAMIAFIGNLIGKVRLPDVSNSKQSTQFRALDLLISTVSNLRKEIDFIEITKRKYGLQTDSEPPLPMTKAYLDLLIASAESRSSLLEGMVALWATEHCYYKSWQYASNFASTMPSSNYTVPSYLTGNGVNYGAGGQTPAFRTGGGGTNSNDQHVSALQEALIPNWTSREFSKFVDACRAIVDELANAETTGSGRDQLVRCEGVFQQVIFLWERIWPEVNGMGEEEGGVQDDSAAESPEVQLRPQNGNHDASGPSATNGNGNTQQESRKTEAIEIQDEDAEEEDHGNEDAPVEDINSPYGGLGAIAAANRGD</sequence>
<dbReference type="RefSeq" id="XP_016762335.1">
    <property type="nucleotide sequence ID" value="XM_016908002.1"/>
</dbReference>
<gene>
    <name evidence="2" type="ORF">SEPMUDRAFT_162393</name>
</gene>
<dbReference type="eggNOG" id="ENOG502QQ9D">
    <property type="taxonomic scope" value="Eukaryota"/>
</dbReference>
<feature type="region of interest" description="Disordered" evidence="1">
    <location>
        <begin position="494"/>
        <end position="584"/>
    </location>
</feature>
<dbReference type="InterPro" id="IPR016084">
    <property type="entry name" value="Haem_Oase-like_multi-hlx"/>
</dbReference>
<dbReference type="InterPro" id="IPR053261">
    <property type="entry name" value="Polyketide-peptide_reg"/>
</dbReference>
<name>M3D8J4_SPHMS</name>
<feature type="compositionally biased region" description="Acidic residues" evidence="1">
    <location>
        <begin position="546"/>
        <end position="564"/>
    </location>
</feature>
<dbReference type="EMBL" id="KB456262">
    <property type="protein sequence ID" value="EMF14214.1"/>
    <property type="molecule type" value="Genomic_DNA"/>
</dbReference>
<accession>M3D8J4</accession>
<dbReference type="SUPFAM" id="SSF48613">
    <property type="entry name" value="Heme oxygenase-like"/>
    <property type="match status" value="1"/>
</dbReference>
<dbReference type="GeneID" id="27905139"/>
<protein>
    <submittedName>
        <fullName evidence="2">Heme oxygenase-like protein</fullName>
    </submittedName>
</protein>
<organism evidence="2 3">
    <name type="scientific">Sphaerulina musiva (strain SO2202)</name>
    <name type="common">Poplar stem canker fungus</name>
    <name type="synonym">Septoria musiva</name>
    <dbReference type="NCBI Taxonomy" id="692275"/>
    <lineage>
        <taxon>Eukaryota</taxon>
        <taxon>Fungi</taxon>
        <taxon>Dikarya</taxon>
        <taxon>Ascomycota</taxon>
        <taxon>Pezizomycotina</taxon>
        <taxon>Dothideomycetes</taxon>
        <taxon>Dothideomycetidae</taxon>
        <taxon>Mycosphaerellales</taxon>
        <taxon>Mycosphaerellaceae</taxon>
        <taxon>Sphaerulina</taxon>
    </lineage>
</organism>
<evidence type="ECO:0000313" key="2">
    <source>
        <dbReference type="EMBL" id="EMF14214.1"/>
    </source>
</evidence>
<dbReference type="OMA" id="WLAERYW"/>
<reference evidence="2 3" key="1">
    <citation type="journal article" date="2012" name="PLoS Pathog.">
        <title>Diverse lifestyles and strategies of plant pathogenesis encoded in the genomes of eighteen Dothideomycetes fungi.</title>
        <authorList>
            <person name="Ohm R.A."/>
            <person name="Feau N."/>
            <person name="Henrissat B."/>
            <person name="Schoch C.L."/>
            <person name="Horwitz B.A."/>
            <person name="Barry K.W."/>
            <person name="Condon B.J."/>
            <person name="Copeland A.C."/>
            <person name="Dhillon B."/>
            <person name="Glaser F."/>
            <person name="Hesse C.N."/>
            <person name="Kosti I."/>
            <person name="LaButti K."/>
            <person name="Lindquist E.A."/>
            <person name="Lucas S."/>
            <person name="Salamov A.A."/>
            <person name="Bradshaw R.E."/>
            <person name="Ciuffetti L."/>
            <person name="Hamelin R.C."/>
            <person name="Kema G.H.J."/>
            <person name="Lawrence C."/>
            <person name="Scott J.A."/>
            <person name="Spatafora J.W."/>
            <person name="Turgeon B.G."/>
            <person name="de Wit P.J.G.M."/>
            <person name="Zhong S."/>
            <person name="Goodwin S.B."/>
            <person name="Grigoriev I.V."/>
        </authorList>
    </citation>
    <scope>NUCLEOTIDE SEQUENCE [LARGE SCALE GENOMIC DNA]</scope>
    <source>
        <strain evidence="2 3">SO2202</strain>
    </source>
</reference>
<evidence type="ECO:0000256" key="1">
    <source>
        <dbReference type="SAM" id="MobiDB-lite"/>
    </source>
</evidence>